<keyword evidence="1" id="KW-0479">Metal-binding</keyword>
<dbReference type="Gene3D" id="1.10.1280.10">
    <property type="entry name" value="Di-copper center containing domain from catechol oxidase"/>
    <property type="match status" value="1"/>
</dbReference>
<gene>
    <name evidence="3" type="ORF">OFUS_LOCUS9961</name>
</gene>
<evidence type="ECO:0000313" key="4">
    <source>
        <dbReference type="Proteomes" id="UP000749559"/>
    </source>
</evidence>
<dbReference type="PROSITE" id="PS00497">
    <property type="entry name" value="TYROSINASE_1"/>
    <property type="match status" value="1"/>
</dbReference>
<dbReference type="Pfam" id="PF00264">
    <property type="entry name" value="Tyrosinase"/>
    <property type="match status" value="1"/>
</dbReference>
<dbReference type="InterPro" id="IPR002227">
    <property type="entry name" value="Tyrosinase_Cu-bd"/>
</dbReference>
<dbReference type="GO" id="GO:0016491">
    <property type="term" value="F:oxidoreductase activity"/>
    <property type="evidence" value="ECO:0007669"/>
    <property type="project" value="InterPro"/>
</dbReference>
<dbReference type="AlphaFoldDB" id="A0A8J1T8Q4"/>
<organism evidence="3 4">
    <name type="scientific">Owenia fusiformis</name>
    <name type="common">Polychaete worm</name>
    <dbReference type="NCBI Taxonomy" id="6347"/>
    <lineage>
        <taxon>Eukaryota</taxon>
        <taxon>Metazoa</taxon>
        <taxon>Spiralia</taxon>
        <taxon>Lophotrochozoa</taxon>
        <taxon>Annelida</taxon>
        <taxon>Polychaeta</taxon>
        <taxon>Sedentaria</taxon>
        <taxon>Canalipalpata</taxon>
        <taxon>Sabellida</taxon>
        <taxon>Oweniida</taxon>
        <taxon>Oweniidae</taxon>
        <taxon>Owenia</taxon>
    </lineage>
</organism>
<dbReference type="PRINTS" id="PR00092">
    <property type="entry name" value="TYROSINASE"/>
</dbReference>
<keyword evidence="4" id="KW-1185">Reference proteome</keyword>
<sequence length="621" mass="70546">MGTLCLICVVLVTFSSSVMETNGQTYDGDCQYRRRDCSDSYYTIRNSKDGYYRGMPIQQYTWQCDHSYNWGYSASEGAAQGSSPVLSEEQLEWLRTLGEQFNADFQPDPPSKRQVEPHVLEKKRLRGAKIPLRQRRQSLPLANRKEYRTVSALERSRFHDAIQTLKTSPLGSSNKYDTLADFHLSTFAVGAHDGAAFLTWHRVYLVLYEYALRQVDSSVSLLYWDSTLEQSLDDPSTSNMWHSSFMGNANGDVTSGPAANWLATDGNKLWRAANNCPDVLTTPGDIANIFSKTTYGQIACGTPGCQLMEQIHGKAHSYVGGQMGNVDYSPNDPIFWMHHAFIDCVWEEFRNDHQIPDPQTDYPASYGSPAHAPSALMQPFTLLGINVQNKQGLLNIFTNKIYKCAARPKCPDCGSSPYLYCDTVENRCKPFTVDRKNCTNCAYVNIDVYCSNGAPYSNVPYGLSGVYFETNGRNYNGRRQEYYYGDYDSYYTGRPNENYGRPDYSPHYVGYAPVDRPSENADGYSTYTMNAYTAQGSPCQVECVSGYRNGQANYQPCNGNTYRLDDRERYPGYAIPYEREAANLYYRPSYDEYVLPTPSPSPYFRVRCPCRRLCYDYPARY</sequence>
<dbReference type="InterPro" id="IPR008922">
    <property type="entry name" value="Di-copper_centre_dom_sf"/>
</dbReference>
<dbReference type="Proteomes" id="UP000749559">
    <property type="component" value="Unassembled WGS sequence"/>
</dbReference>
<name>A0A8J1T8Q4_OWEFU</name>
<protein>
    <submittedName>
        <fullName evidence="3">Uncharacterized protein</fullName>
    </submittedName>
</protein>
<dbReference type="GO" id="GO:0046872">
    <property type="term" value="F:metal ion binding"/>
    <property type="evidence" value="ECO:0007669"/>
    <property type="project" value="UniProtKB-KW"/>
</dbReference>
<dbReference type="PANTHER" id="PTHR11474:SF126">
    <property type="entry name" value="TYROSINASE-LIKE PROTEIN TYR-1-RELATED"/>
    <property type="match status" value="1"/>
</dbReference>
<dbReference type="OrthoDB" id="6132182at2759"/>
<dbReference type="SUPFAM" id="SSF48056">
    <property type="entry name" value="Di-copper centre-containing domain"/>
    <property type="match status" value="1"/>
</dbReference>
<reference evidence="3" key="1">
    <citation type="submission" date="2022-03" db="EMBL/GenBank/DDBJ databases">
        <authorList>
            <person name="Martin C."/>
        </authorList>
    </citation>
    <scope>NUCLEOTIDE SEQUENCE</scope>
</reference>
<accession>A0A8J1T8Q4</accession>
<dbReference type="PANTHER" id="PTHR11474">
    <property type="entry name" value="TYROSINASE FAMILY MEMBER"/>
    <property type="match status" value="1"/>
</dbReference>
<dbReference type="EMBL" id="CAIIXF020000005">
    <property type="protein sequence ID" value="CAH1783639.1"/>
    <property type="molecule type" value="Genomic_DNA"/>
</dbReference>
<keyword evidence="2" id="KW-0186">Copper</keyword>
<dbReference type="InterPro" id="IPR050316">
    <property type="entry name" value="Tyrosinase/Hemocyanin"/>
</dbReference>
<dbReference type="PROSITE" id="PS00498">
    <property type="entry name" value="TYROSINASE_2"/>
    <property type="match status" value="1"/>
</dbReference>
<evidence type="ECO:0000313" key="3">
    <source>
        <dbReference type="EMBL" id="CAH1783639.1"/>
    </source>
</evidence>
<evidence type="ECO:0000256" key="2">
    <source>
        <dbReference type="ARBA" id="ARBA00023008"/>
    </source>
</evidence>
<proteinExistence type="predicted"/>
<comment type="caution">
    <text evidence="3">The sequence shown here is derived from an EMBL/GenBank/DDBJ whole genome shotgun (WGS) entry which is preliminary data.</text>
</comment>
<evidence type="ECO:0000256" key="1">
    <source>
        <dbReference type="ARBA" id="ARBA00022723"/>
    </source>
</evidence>